<proteinExistence type="predicted"/>
<reference evidence="3 4" key="1">
    <citation type="submission" date="2023-01" db="EMBL/GenBank/DDBJ databases">
        <authorList>
            <person name="Whitehead M."/>
        </authorList>
    </citation>
    <scope>NUCLEOTIDE SEQUENCE [LARGE SCALE GENOMIC DNA]</scope>
</reference>
<feature type="region of interest" description="Disordered" evidence="1">
    <location>
        <begin position="343"/>
        <end position="363"/>
    </location>
</feature>
<sequence length="433" mass="49776">MLTEKCYVCEVHFKENDILIYDETILNDGIVNKIKRIRPTLKAGAVPFIFPNFPFYLTEHTIKRKPPLERSINSGSSHGNQYIRKIETFRQQKHQLQQQQQQQQTMSNAENCVTSKTTTPMKKSIQQQSMPLHDAPSQQTTCSKPVVETQIPTASVTQTSPVKDFENKRIKLEVESSINEKSEVKWPVKRKINKKERKKRLNARMRRLVSPKSPLMTFSELFKDVPIQLHSINNVTSYTATLEIDGQMYTANHISKTQAKQKACENFLRIMLTKKISEQSEKKEESPIETVTVDGENGTVRKPNGPPQEDFPWPNFASLAIHQWKLQPVSKAINLQEEQPNAIKSPPKVKAGARRKFPEDPKNCNPVQLINQMKPGVKFIETIISSTPPVFQVKCEIDNIPFIEQGSTKKAAKKECCIAAIKYFWHFDFHHRR</sequence>
<evidence type="ECO:0000259" key="2">
    <source>
        <dbReference type="SMART" id="SM00358"/>
    </source>
</evidence>
<dbReference type="Gene3D" id="3.30.160.20">
    <property type="match status" value="2"/>
</dbReference>
<dbReference type="CDD" id="cd00048">
    <property type="entry name" value="DSRM_SF"/>
    <property type="match status" value="1"/>
</dbReference>
<gene>
    <name evidence="3" type="ORF">MEUPH1_LOCUS30654</name>
</gene>
<evidence type="ECO:0000256" key="1">
    <source>
        <dbReference type="SAM" id="MobiDB-lite"/>
    </source>
</evidence>
<dbReference type="SMART" id="SM00358">
    <property type="entry name" value="DSRM"/>
    <property type="match status" value="2"/>
</dbReference>
<organism evidence="3 4">
    <name type="scientific">Macrosiphum euphorbiae</name>
    <name type="common">potato aphid</name>
    <dbReference type="NCBI Taxonomy" id="13131"/>
    <lineage>
        <taxon>Eukaryota</taxon>
        <taxon>Metazoa</taxon>
        <taxon>Ecdysozoa</taxon>
        <taxon>Arthropoda</taxon>
        <taxon>Hexapoda</taxon>
        <taxon>Insecta</taxon>
        <taxon>Pterygota</taxon>
        <taxon>Neoptera</taxon>
        <taxon>Paraneoptera</taxon>
        <taxon>Hemiptera</taxon>
        <taxon>Sternorrhyncha</taxon>
        <taxon>Aphidomorpha</taxon>
        <taxon>Aphidoidea</taxon>
        <taxon>Aphididae</taxon>
        <taxon>Macrosiphini</taxon>
        <taxon>Macrosiphum</taxon>
    </lineage>
</organism>
<feature type="region of interest" description="Disordered" evidence="1">
    <location>
        <begin position="281"/>
        <end position="300"/>
    </location>
</feature>
<dbReference type="InterPro" id="IPR014720">
    <property type="entry name" value="dsRBD_dom"/>
</dbReference>
<dbReference type="Proteomes" id="UP001160148">
    <property type="component" value="Unassembled WGS sequence"/>
</dbReference>
<dbReference type="GO" id="GO:0010468">
    <property type="term" value="P:regulation of gene expression"/>
    <property type="evidence" value="ECO:0007669"/>
    <property type="project" value="UniProtKB-ARBA"/>
</dbReference>
<comment type="caution">
    <text evidence="3">The sequence shown here is derived from an EMBL/GenBank/DDBJ whole genome shotgun (WGS) entry which is preliminary data.</text>
</comment>
<evidence type="ECO:0000313" key="3">
    <source>
        <dbReference type="EMBL" id="CAI6377386.1"/>
    </source>
</evidence>
<name>A0AAV0YA85_9HEMI</name>
<dbReference type="EMBL" id="CARXXK010001727">
    <property type="protein sequence ID" value="CAI6377386.1"/>
    <property type="molecule type" value="Genomic_DNA"/>
</dbReference>
<protein>
    <recommendedName>
        <fullName evidence="2">DRBM domain-containing protein</fullName>
    </recommendedName>
</protein>
<evidence type="ECO:0000313" key="4">
    <source>
        <dbReference type="Proteomes" id="UP001160148"/>
    </source>
</evidence>
<keyword evidence="4" id="KW-1185">Reference proteome</keyword>
<dbReference type="SUPFAM" id="SSF54768">
    <property type="entry name" value="dsRNA-binding domain-like"/>
    <property type="match status" value="2"/>
</dbReference>
<feature type="domain" description="DRBM" evidence="2">
    <location>
        <begin position="188"/>
        <end position="272"/>
    </location>
</feature>
<accession>A0AAV0YA85</accession>
<feature type="domain" description="DRBM" evidence="2">
    <location>
        <begin position="363"/>
        <end position="425"/>
    </location>
</feature>
<dbReference type="Pfam" id="PF00035">
    <property type="entry name" value="dsrm"/>
    <property type="match status" value="1"/>
</dbReference>
<dbReference type="AlphaFoldDB" id="A0AAV0YA85"/>